<dbReference type="AlphaFoldDB" id="A0A0G3EDU5"/>
<dbReference type="InterPro" id="IPR036249">
    <property type="entry name" value="Thioredoxin-like_sf"/>
</dbReference>
<feature type="active site" description="Nucleophile" evidence="8">
    <location>
        <position position="31"/>
    </location>
</feature>
<sequence>MSEGIKDLNGENFDQAVNSGVALVDFWAPWCGPCKMQTPILESLADKVGDEVTLAKVNVDEGPEIAARYGVRSIPTLIVFKDGEVAQQFVGVKQEAELKQAIESAQ</sequence>
<gene>
    <name evidence="11" type="primary">trxA_1</name>
    <name evidence="11" type="ORF">L21SP4_00306</name>
</gene>
<dbReference type="PRINTS" id="PR00421">
    <property type="entry name" value="THIOREDOXIN"/>
</dbReference>
<feature type="site" description="Contributes to redox potential value" evidence="8">
    <location>
        <position position="32"/>
    </location>
</feature>
<accession>A0A0G3EDU5</accession>
<dbReference type="STRING" id="1307763.L21SP4_00306"/>
<comment type="similarity">
    <text evidence="1 7">Belongs to the thioredoxin family.</text>
</comment>
<feature type="site" description="Deprotonates C-terminal active site Cys" evidence="8">
    <location>
        <position position="25"/>
    </location>
</feature>
<evidence type="ECO:0000256" key="9">
    <source>
        <dbReference type="PIRSR" id="PIRSR000077-4"/>
    </source>
</evidence>
<dbReference type="CDD" id="cd02947">
    <property type="entry name" value="TRX_family"/>
    <property type="match status" value="1"/>
</dbReference>
<keyword evidence="4 9" id="KW-1015">Disulfide bond</keyword>
<keyword evidence="12" id="KW-1185">Reference proteome</keyword>
<evidence type="ECO:0000256" key="2">
    <source>
        <dbReference type="ARBA" id="ARBA00022448"/>
    </source>
</evidence>
<dbReference type="GO" id="GO:0015035">
    <property type="term" value="F:protein-disulfide reductase activity"/>
    <property type="evidence" value="ECO:0007669"/>
    <property type="project" value="UniProtKB-UniRule"/>
</dbReference>
<dbReference type="InterPro" id="IPR017937">
    <property type="entry name" value="Thioredoxin_CS"/>
</dbReference>
<dbReference type="InterPro" id="IPR005746">
    <property type="entry name" value="Thioredoxin"/>
</dbReference>
<dbReference type="PROSITE" id="PS51352">
    <property type="entry name" value="THIOREDOXIN_2"/>
    <property type="match status" value="1"/>
</dbReference>
<dbReference type="PANTHER" id="PTHR45663:SF11">
    <property type="entry name" value="GEO12009P1"/>
    <property type="match status" value="1"/>
</dbReference>
<dbReference type="GO" id="GO:0005737">
    <property type="term" value="C:cytoplasm"/>
    <property type="evidence" value="ECO:0007669"/>
    <property type="project" value="TreeGrafter"/>
</dbReference>
<evidence type="ECO:0000256" key="5">
    <source>
        <dbReference type="ARBA" id="ARBA00023284"/>
    </source>
</evidence>
<name>A0A0G3EDU5_9BACT</name>
<feature type="active site" description="Nucleophile" evidence="8">
    <location>
        <position position="34"/>
    </location>
</feature>
<keyword evidence="2" id="KW-0813">Transport</keyword>
<dbReference type="RefSeq" id="WP_052881001.1">
    <property type="nucleotide sequence ID" value="NZ_CP010904.1"/>
</dbReference>
<evidence type="ECO:0000256" key="8">
    <source>
        <dbReference type="PIRSR" id="PIRSR000077-1"/>
    </source>
</evidence>
<dbReference type="PANTHER" id="PTHR45663">
    <property type="entry name" value="GEO12009P1"/>
    <property type="match status" value="1"/>
</dbReference>
<dbReference type="PATRIC" id="fig|1609981.3.peg.321"/>
<feature type="site" description="Contributes to redox potential value" evidence="8">
    <location>
        <position position="33"/>
    </location>
</feature>
<evidence type="ECO:0000313" key="12">
    <source>
        <dbReference type="Proteomes" id="UP000035268"/>
    </source>
</evidence>
<evidence type="ECO:0000313" key="11">
    <source>
        <dbReference type="EMBL" id="AKJ63587.1"/>
    </source>
</evidence>
<feature type="domain" description="Thioredoxin" evidence="10">
    <location>
        <begin position="1"/>
        <end position="106"/>
    </location>
</feature>
<evidence type="ECO:0000256" key="4">
    <source>
        <dbReference type="ARBA" id="ARBA00023157"/>
    </source>
</evidence>
<dbReference type="InterPro" id="IPR013766">
    <property type="entry name" value="Thioredoxin_domain"/>
</dbReference>
<feature type="disulfide bond" description="Redox-active" evidence="9">
    <location>
        <begin position="31"/>
        <end position="34"/>
    </location>
</feature>
<dbReference type="SUPFAM" id="SSF52833">
    <property type="entry name" value="Thioredoxin-like"/>
    <property type="match status" value="1"/>
</dbReference>
<proteinExistence type="inferred from homology"/>
<protein>
    <recommendedName>
        <fullName evidence="6 7">Thioredoxin</fullName>
    </recommendedName>
</protein>
<dbReference type="Gene3D" id="3.40.30.10">
    <property type="entry name" value="Glutaredoxin"/>
    <property type="match status" value="1"/>
</dbReference>
<keyword evidence="5 9" id="KW-0676">Redox-active center</keyword>
<evidence type="ECO:0000256" key="7">
    <source>
        <dbReference type="PIRNR" id="PIRNR000077"/>
    </source>
</evidence>
<dbReference type="Proteomes" id="UP000035268">
    <property type="component" value="Chromosome"/>
</dbReference>
<evidence type="ECO:0000256" key="3">
    <source>
        <dbReference type="ARBA" id="ARBA00022982"/>
    </source>
</evidence>
<dbReference type="Pfam" id="PF00085">
    <property type="entry name" value="Thioredoxin"/>
    <property type="match status" value="1"/>
</dbReference>
<evidence type="ECO:0000256" key="1">
    <source>
        <dbReference type="ARBA" id="ARBA00008987"/>
    </source>
</evidence>
<dbReference type="OrthoDB" id="9790390at2"/>
<dbReference type="NCBIfam" id="TIGR01068">
    <property type="entry name" value="thioredoxin"/>
    <property type="match status" value="1"/>
</dbReference>
<evidence type="ECO:0000259" key="10">
    <source>
        <dbReference type="PROSITE" id="PS51352"/>
    </source>
</evidence>
<reference evidence="11 12" key="2">
    <citation type="journal article" date="2016" name="ISME J.">
        <title>Characterization of the first cultured representative of Verrucomicrobia subdivision 5 indicates the proposal of a novel phylum.</title>
        <authorList>
            <person name="Spring S."/>
            <person name="Bunk B."/>
            <person name="Sproer C."/>
            <person name="Schumann P."/>
            <person name="Rohde M."/>
            <person name="Tindall B.J."/>
            <person name="Klenk H.P."/>
        </authorList>
    </citation>
    <scope>NUCLEOTIDE SEQUENCE [LARGE SCALE GENOMIC DNA]</scope>
    <source>
        <strain evidence="11 12">L21-Fru-AB</strain>
    </source>
</reference>
<dbReference type="PROSITE" id="PS00194">
    <property type="entry name" value="THIOREDOXIN_1"/>
    <property type="match status" value="1"/>
</dbReference>
<reference evidence="12" key="1">
    <citation type="submission" date="2015-02" db="EMBL/GenBank/DDBJ databases">
        <title>Description and complete genome sequence of the first cultured representative of the subdivision 5 of the Verrucomicrobia phylum.</title>
        <authorList>
            <person name="Spring S."/>
            <person name="Bunk B."/>
            <person name="Sproer C."/>
            <person name="Klenk H.-P."/>
        </authorList>
    </citation>
    <scope>NUCLEOTIDE SEQUENCE [LARGE SCALE GENOMIC DNA]</scope>
    <source>
        <strain evidence="12">L21-Fru-AB</strain>
    </source>
</reference>
<dbReference type="FunFam" id="3.40.30.10:FF:000001">
    <property type="entry name" value="Thioredoxin"/>
    <property type="match status" value="1"/>
</dbReference>
<dbReference type="PIRSF" id="PIRSF000077">
    <property type="entry name" value="Thioredoxin"/>
    <property type="match status" value="1"/>
</dbReference>
<keyword evidence="3" id="KW-0249">Electron transport</keyword>
<dbReference type="KEGG" id="vbl:L21SP4_00306"/>
<dbReference type="EMBL" id="CP010904">
    <property type="protein sequence ID" value="AKJ63587.1"/>
    <property type="molecule type" value="Genomic_DNA"/>
</dbReference>
<evidence type="ECO:0000256" key="6">
    <source>
        <dbReference type="NCBIfam" id="TIGR01068"/>
    </source>
</evidence>
<organism evidence="11 12">
    <name type="scientific">Kiritimatiella glycovorans</name>
    <dbReference type="NCBI Taxonomy" id="1307763"/>
    <lineage>
        <taxon>Bacteria</taxon>
        <taxon>Pseudomonadati</taxon>
        <taxon>Kiritimatiellota</taxon>
        <taxon>Kiritimatiellia</taxon>
        <taxon>Kiritimatiellales</taxon>
        <taxon>Kiritimatiellaceae</taxon>
        <taxon>Kiritimatiella</taxon>
    </lineage>
</organism>